<protein>
    <submittedName>
        <fullName evidence="2">Uncharacterized protein</fullName>
    </submittedName>
</protein>
<evidence type="ECO:0000313" key="2">
    <source>
        <dbReference type="EMBL" id="KFO28760.1"/>
    </source>
</evidence>
<sequence>MGGGTAEVTLDSKPGAARAVGQTDSRWVAAVGPGGQVDAVGCSGDTIRRPLRTGGRTDRQTRARALHP</sequence>
<dbReference type="Proteomes" id="UP000028990">
    <property type="component" value="Unassembled WGS sequence"/>
</dbReference>
<dbReference type="AlphaFoldDB" id="A0A091DET7"/>
<evidence type="ECO:0000256" key="1">
    <source>
        <dbReference type="SAM" id="MobiDB-lite"/>
    </source>
</evidence>
<name>A0A091DET7_FUKDA</name>
<accession>A0A091DET7</accession>
<dbReference type="EMBL" id="KN122676">
    <property type="protein sequence ID" value="KFO28760.1"/>
    <property type="molecule type" value="Genomic_DNA"/>
</dbReference>
<gene>
    <name evidence="2" type="ORF">H920_09702</name>
</gene>
<feature type="region of interest" description="Disordered" evidence="1">
    <location>
        <begin position="1"/>
        <end position="23"/>
    </location>
</feature>
<evidence type="ECO:0000313" key="3">
    <source>
        <dbReference type="Proteomes" id="UP000028990"/>
    </source>
</evidence>
<feature type="region of interest" description="Disordered" evidence="1">
    <location>
        <begin position="41"/>
        <end position="68"/>
    </location>
</feature>
<proteinExistence type="predicted"/>
<organism evidence="2 3">
    <name type="scientific">Fukomys damarensis</name>
    <name type="common">Damaraland mole rat</name>
    <name type="synonym">Cryptomys damarensis</name>
    <dbReference type="NCBI Taxonomy" id="885580"/>
    <lineage>
        <taxon>Eukaryota</taxon>
        <taxon>Metazoa</taxon>
        <taxon>Chordata</taxon>
        <taxon>Craniata</taxon>
        <taxon>Vertebrata</taxon>
        <taxon>Euteleostomi</taxon>
        <taxon>Mammalia</taxon>
        <taxon>Eutheria</taxon>
        <taxon>Euarchontoglires</taxon>
        <taxon>Glires</taxon>
        <taxon>Rodentia</taxon>
        <taxon>Hystricomorpha</taxon>
        <taxon>Bathyergidae</taxon>
        <taxon>Fukomys</taxon>
    </lineage>
</organism>
<keyword evidence="3" id="KW-1185">Reference proteome</keyword>
<reference evidence="2 3" key="1">
    <citation type="submission" date="2013-11" db="EMBL/GenBank/DDBJ databases">
        <title>The Damaraland mole rat (Fukomys damarensis) genome and evolution of African mole rats.</title>
        <authorList>
            <person name="Gladyshev V.N."/>
            <person name="Fang X."/>
        </authorList>
    </citation>
    <scope>NUCLEOTIDE SEQUENCE [LARGE SCALE GENOMIC DNA]</scope>
    <source>
        <tissue evidence="2">Liver</tissue>
    </source>
</reference>